<dbReference type="SUPFAM" id="SSF53098">
    <property type="entry name" value="Ribonuclease H-like"/>
    <property type="match status" value="1"/>
</dbReference>
<gene>
    <name evidence="2" type="ORF">JJB74_28675</name>
</gene>
<dbReference type="GO" id="GO:0003677">
    <property type="term" value="F:DNA binding"/>
    <property type="evidence" value="ECO:0007669"/>
    <property type="project" value="InterPro"/>
</dbReference>
<feature type="domain" description="Transposase IS4-like" evidence="1">
    <location>
        <begin position="17"/>
        <end position="55"/>
    </location>
</feature>
<evidence type="ECO:0000313" key="2">
    <source>
        <dbReference type="EMBL" id="MBK4738609.1"/>
    </source>
</evidence>
<dbReference type="Pfam" id="PF01609">
    <property type="entry name" value="DDE_Tnp_1"/>
    <property type="match status" value="1"/>
</dbReference>
<comment type="caution">
    <text evidence="2">The sequence shown here is derived from an EMBL/GenBank/DDBJ whole genome shotgun (WGS) entry which is preliminary data.</text>
</comment>
<dbReference type="GO" id="GO:0004803">
    <property type="term" value="F:transposase activity"/>
    <property type="evidence" value="ECO:0007669"/>
    <property type="project" value="InterPro"/>
</dbReference>
<name>A0A934WAD2_9BURK</name>
<dbReference type="InterPro" id="IPR002559">
    <property type="entry name" value="Transposase_11"/>
</dbReference>
<proteinExistence type="predicted"/>
<dbReference type="Proteomes" id="UP000622890">
    <property type="component" value="Unassembled WGS sequence"/>
</dbReference>
<reference evidence="2" key="1">
    <citation type="submission" date="2021-01" db="EMBL/GenBank/DDBJ databases">
        <title>Genome sequence of strain Noviherbaspirillum sp. DKR-6.</title>
        <authorList>
            <person name="Chaudhary D.K."/>
        </authorList>
    </citation>
    <scope>NUCLEOTIDE SEQUENCE</scope>
    <source>
        <strain evidence="2">DKR-6</strain>
    </source>
</reference>
<sequence>MELHLERATEDGDTTIRLLSNLPASQFTPRRIARLYRQRWQIESLFQRLESVLHSEVVTLGHPRAALLEHFHADLP</sequence>
<evidence type="ECO:0000259" key="1">
    <source>
        <dbReference type="Pfam" id="PF01609"/>
    </source>
</evidence>
<organism evidence="2 3">
    <name type="scientific">Noviherbaspirillum pedocola</name>
    <dbReference type="NCBI Taxonomy" id="2801341"/>
    <lineage>
        <taxon>Bacteria</taxon>
        <taxon>Pseudomonadati</taxon>
        <taxon>Pseudomonadota</taxon>
        <taxon>Betaproteobacteria</taxon>
        <taxon>Burkholderiales</taxon>
        <taxon>Oxalobacteraceae</taxon>
        <taxon>Noviherbaspirillum</taxon>
    </lineage>
</organism>
<evidence type="ECO:0000313" key="3">
    <source>
        <dbReference type="Proteomes" id="UP000622890"/>
    </source>
</evidence>
<dbReference type="AlphaFoldDB" id="A0A934WAD2"/>
<dbReference type="EMBL" id="JAEPBG010000024">
    <property type="protein sequence ID" value="MBK4738609.1"/>
    <property type="molecule type" value="Genomic_DNA"/>
</dbReference>
<dbReference type="InterPro" id="IPR012337">
    <property type="entry name" value="RNaseH-like_sf"/>
</dbReference>
<keyword evidence="3" id="KW-1185">Reference proteome</keyword>
<accession>A0A934WAD2</accession>
<dbReference type="Gene3D" id="3.90.350.10">
    <property type="entry name" value="Transposase Inhibitor Protein From Tn5, Chain A, domain 1"/>
    <property type="match status" value="1"/>
</dbReference>
<protein>
    <submittedName>
        <fullName evidence="2">Transposase</fullName>
    </submittedName>
</protein>
<dbReference type="GO" id="GO:0006313">
    <property type="term" value="P:DNA transposition"/>
    <property type="evidence" value="ECO:0007669"/>
    <property type="project" value="InterPro"/>
</dbReference>